<dbReference type="GO" id="GO:0016853">
    <property type="term" value="F:isomerase activity"/>
    <property type="evidence" value="ECO:0007669"/>
    <property type="project" value="UniProtKB-KW"/>
</dbReference>
<keyword evidence="6" id="KW-0413">Isomerase</keyword>
<evidence type="ECO:0000256" key="1">
    <source>
        <dbReference type="ARBA" id="ARBA00010641"/>
    </source>
</evidence>
<feature type="domain" description="RNA polymerase sigma factor 70 region 4 type 2" evidence="5">
    <location>
        <begin position="3"/>
        <end position="53"/>
    </location>
</feature>
<evidence type="ECO:0000259" key="5">
    <source>
        <dbReference type="Pfam" id="PF08281"/>
    </source>
</evidence>
<dbReference type="Pfam" id="PF08281">
    <property type="entry name" value="Sigma70_r4_2"/>
    <property type="match status" value="1"/>
</dbReference>
<dbReference type="RefSeq" id="WP_308118490.1">
    <property type="nucleotide sequence ID" value="NZ_JACCFO010000001.1"/>
</dbReference>
<dbReference type="InterPro" id="IPR013324">
    <property type="entry name" value="RNA_pol_sigma_r3/r4-like"/>
</dbReference>
<keyword evidence="7" id="KW-1185">Reference proteome</keyword>
<dbReference type="InterPro" id="IPR013249">
    <property type="entry name" value="RNA_pol_sigma70_r4_t2"/>
</dbReference>
<dbReference type="SUPFAM" id="SSF88659">
    <property type="entry name" value="Sigma3 and sigma4 domains of RNA polymerase sigma factors"/>
    <property type="match status" value="1"/>
</dbReference>
<dbReference type="InterPro" id="IPR036388">
    <property type="entry name" value="WH-like_DNA-bd_sf"/>
</dbReference>
<comment type="caution">
    <text evidence="6">The sequence shown here is derived from an EMBL/GenBank/DDBJ whole genome shotgun (WGS) entry which is preliminary data.</text>
</comment>
<dbReference type="AlphaFoldDB" id="A0A853BXE4"/>
<keyword evidence="3" id="KW-0731">Sigma factor</keyword>
<evidence type="ECO:0000313" key="6">
    <source>
        <dbReference type="EMBL" id="NYI99161.1"/>
    </source>
</evidence>
<sequence>MAALLLLERLTPLESAVFVLRDVCGFGFPDIASAVGRSEAACRQLAVRARRHMDGGRPRFAADRAERERLAGRFLDAFRDGDVDGLTALPAADAEMVGDGGGKAPQWGERLAGAAAVARVPAGVVPLFARISARAQARTLNGRPGAVFSDRGGRVLSTWTFDAANGRIQAIRTLNNPDKPRRVGPVADAWAALAEARA</sequence>
<dbReference type="Proteomes" id="UP000575985">
    <property type="component" value="Unassembled WGS sequence"/>
</dbReference>
<dbReference type="PANTHER" id="PTHR30173">
    <property type="entry name" value="SIGMA 19 FACTOR"/>
    <property type="match status" value="1"/>
</dbReference>
<gene>
    <name evidence="6" type="ORF">HNR12_005438</name>
</gene>
<dbReference type="GO" id="GO:0016987">
    <property type="term" value="F:sigma factor activity"/>
    <property type="evidence" value="ECO:0007669"/>
    <property type="project" value="UniProtKB-KW"/>
</dbReference>
<evidence type="ECO:0000256" key="3">
    <source>
        <dbReference type="ARBA" id="ARBA00023082"/>
    </source>
</evidence>
<comment type="similarity">
    <text evidence="1">Belongs to the sigma-70 factor family. ECF subfamily.</text>
</comment>
<dbReference type="InterPro" id="IPR052704">
    <property type="entry name" value="ECF_Sigma-70_Domain"/>
</dbReference>
<dbReference type="PANTHER" id="PTHR30173:SF36">
    <property type="entry name" value="ECF RNA POLYMERASE SIGMA FACTOR SIGJ"/>
    <property type="match status" value="1"/>
</dbReference>
<dbReference type="SUPFAM" id="SSF54427">
    <property type="entry name" value="NTF2-like"/>
    <property type="match status" value="1"/>
</dbReference>
<name>A0A853BXE4_9ACTN</name>
<dbReference type="Gene3D" id="1.10.10.10">
    <property type="entry name" value="Winged helix-like DNA-binding domain superfamily/Winged helix DNA-binding domain"/>
    <property type="match status" value="1"/>
</dbReference>
<proteinExistence type="inferred from homology"/>
<evidence type="ECO:0000256" key="2">
    <source>
        <dbReference type="ARBA" id="ARBA00023015"/>
    </source>
</evidence>
<accession>A0A853BXE4</accession>
<dbReference type="Gene3D" id="3.10.450.50">
    <property type="match status" value="1"/>
</dbReference>
<dbReference type="GO" id="GO:0003677">
    <property type="term" value="F:DNA binding"/>
    <property type="evidence" value="ECO:0007669"/>
    <property type="project" value="InterPro"/>
</dbReference>
<reference evidence="6 7" key="1">
    <citation type="submission" date="2020-07" db="EMBL/GenBank/DDBJ databases">
        <title>Sequencing the genomes of 1000 actinobacteria strains.</title>
        <authorList>
            <person name="Klenk H.-P."/>
        </authorList>
    </citation>
    <scope>NUCLEOTIDE SEQUENCE [LARGE SCALE GENOMIC DNA]</scope>
    <source>
        <strain evidence="6 7">DSM 45927</strain>
    </source>
</reference>
<evidence type="ECO:0000313" key="7">
    <source>
        <dbReference type="Proteomes" id="UP000575985"/>
    </source>
</evidence>
<protein>
    <submittedName>
        <fullName evidence="6">Ketosteroid isomerase-like protein</fullName>
    </submittedName>
</protein>
<dbReference type="InterPro" id="IPR032710">
    <property type="entry name" value="NTF2-like_dom_sf"/>
</dbReference>
<keyword evidence="4" id="KW-0804">Transcription</keyword>
<dbReference type="EMBL" id="JACCFO010000001">
    <property type="protein sequence ID" value="NYI99161.1"/>
    <property type="molecule type" value="Genomic_DNA"/>
</dbReference>
<organism evidence="6 7">
    <name type="scientific">Streptomonospora nanhaiensis</name>
    <dbReference type="NCBI Taxonomy" id="1323731"/>
    <lineage>
        <taxon>Bacteria</taxon>
        <taxon>Bacillati</taxon>
        <taxon>Actinomycetota</taxon>
        <taxon>Actinomycetes</taxon>
        <taxon>Streptosporangiales</taxon>
        <taxon>Nocardiopsidaceae</taxon>
        <taxon>Streptomonospora</taxon>
    </lineage>
</organism>
<evidence type="ECO:0000256" key="4">
    <source>
        <dbReference type="ARBA" id="ARBA00023163"/>
    </source>
</evidence>
<keyword evidence="2" id="KW-0805">Transcription regulation</keyword>
<dbReference type="GO" id="GO:0006352">
    <property type="term" value="P:DNA-templated transcription initiation"/>
    <property type="evidence" value="ECO:0007669"/>
    <property type="project" value="InterPro"/>
</dbReference>